<evidence type="ECO:0000313" key="3">
    <source>
        <dbReference type="Proteomes" id="UP001168528"/>
    </source>
</evidence>
<evidence type="ECO:0000313" key="2">
    <source>
        <dbReference type="EMBL" id="MDO1450694.1"/>
    </source>
</evidence>
<dbReference type="Proteomes" id="UP001168528">
    <property type="component" value="Unassembled WGS sequence"/>
</dbReference>
<proteinExistence type="predicted"/>
<sequence length="172" mass="19082">MASCSGNSYKVNGVSNANANMDENTTFGFASQVDKRLNPDPLFSNDLVLKSEIRDAVTHEMESRGFTKDKSSPDLVVNFRVFEEATQIQGLEGLGDNYWADTEIVDVDNPETVNLKEGSLMIHIVDRNTGKLIWQGYASGLMDGEVFGKDKNKITEAVSMVFDTYNQRADNL</sequence>
<evidence type="ECO:0000259" key="1">
    <source>
        <dbReference type="Pfam" id="PF13590"/>
    </source>
</evidence>
<organism evidence="2 3">
    <name type="scientific">Rhodocytophaga aerolata</name>
    <dbReference type="NCBI Taxonomy" id="455078"/>
    <lineage>
        <taxon>Bacteria</taxon>
        <taxon>Pseudomonadati</taxon>
        <taxon>Bacteroidota</taxon>
        <taxon>Cytophagia</taxon>
        <taxon>Cytophagales</taxon>
        <taxon>Rhodocytophagaceae</taxon>
        <taxon>Rhodocytophaga</taxon>
    </lineage>
</organism>
<feature type="domain" description="DUF4136" evidence="1">
    <location>
        <begin position="16"/>
        <end position="165"/>
    </location>
</feature>
<keyword evidence="3" id="KW-1185">Reference proteome</keyword>
<protein>
    <submittedName>
        <fullName evidence="2">DUF4136 domain-containing protein</fullName>
    </submittedName>
</protein>
<reference evidence="2" key="1">
    <citation type="submission" date="2023-07" db="EMBL/GenBank/DDBJ databases">
        <title>The genome sequence of Rhodocytophaga aerolata KACC 12507.</title>
        <authorList>
            <person name="Zhang X."/>
        </authorList>
    </citation>
    <scope>NUCLEOTIDE SEQUENCE</scope>
    <source>
        <strain evidence="2">KACC 12507</strain>
    </source>
</reference>
<name>A0ABT8RFD7_9BACT</name>
<accession>A0ABT8RFD7</accession>
<gene>
    <name evidence="2" type="ORF">Q0590_30755</name>
</gene>
<dbReference type="EMBL" id="JAUKPO010000034">
    <property type="protein sequence ID" value="MDO1450694.1"/>
    <property type="molecule type" value="Genomic_DNA"/>
</dbReference>
<dbReference type="RefSeq" id="WP_302041495.1">
    <property type="nucleotide sequence ID" value="NZ_JAUKPO010000034.1"/>
</dbReference>
<dbReference type="InterPro" id="IPR025411">
    <property type="entry name" value="DUF4136"/>
</dbReference>
<dbReference type="Gene3D" id="3.30.160.670">
    <property type="match status" value="1"/>
</dbReference>
<comment type="caution">
    <text evidence="2">The sequence shown here is derived from an EMBL/GenBank/DDBJ whole genome shotgun (WGS) entry which is preliminary data.</text>
</comment>
<dbReference type="Pfam" id="PF13590">
    <property type="entry name" value="DUF4136"/>
    <property type="match status" value="1"/>
</dbReference>